<keyword evidence="2" id="KW-1185">Reference proteome</keyword>
<reference evidence="1 2" key="1">
    <citation type="submission" date="2018-11" db="EMBL/GenBank/DDBJ databases">
        <title>Erythrobacter spongiae sp. nov., isolated from a marine sponge.</title>
        <authorList>
            <person name="Zhuang L."/>
            <person name="Luo L."/>
        </authorList>
    </citation>
    <scope>NUCLEOTIDE SEQUENCE [LARGE SCALE GENOMIC DNA]</scope>
    <source>
        <strain evidence="1 2">HN-E23</strain>
    </source>
</reference>
<dbReference type="SUPFAM" id="SSF52540">
    <property type="entry name" value="P-loop containing nucleoside triphosphate hydrolases"/>
    <property type="match status" value="1"/>
</dbReference>
<protein>
    <submittedName>
        <fullName evidence="1">Uncharacterized protein</fullName>
    </submittedName>
</protein>
<organism evidence="1 2">
    <name type="scientific">Aurantiacibacter spongiae</name>
    <dbReference type="NCBI Taxonomy" id="2488860"/>
    <lineage>
        <taxon>Bacteria</taxon>
        <taxon>Pseudomonadati</taxon>
        <taxon>Pseudomonadota</taxon>
        <taxon>Alphaproteobacteria</taxon>
        <taxon>Sphingomonadales</taxon>
        <taxon>Erythrobacteraceae</taxon>
        <taxon>Aurantiacibacter</taxon>
    </lineage>
</organism>
<dbReference type="InterPro" id="IPR027417">
    <property type="entry name" value="P-loop_NTPase"/>
</dbReference>
<accession>A0A3N5D0D2</accession>
<gene>
    <name evidence="1" type="ORF">EG799_13110</name>
</gene>
<dbReference type="Proteomes" id="UP000275232">
    <property type="component" value="Unassembled WGS sequence"/>
</dbReference>
<comment type="caution">
    <text evidence="1">The sequence shown here is derived from an EMBL/GenBank/DDBJ whole genome shotgun (WGS) entry which is preliminary data.</text>
</comment>
<dbReference type="OrthoDB" id="9004810at2"/>
<dbReference type="EMBL" id="RPFZ01000001">
    <property type="protein sequence ID" value="RPF72459.1"/>
    <property type="molecule type" value="Genomic_DNA"/>
</dbReference>
<proteinExistence type="predicted"/>
<evidence type="ECO:0000313" key="1">
    <source>
        <dbReference type="EMBL" id="RPF72459.1"/>
    </source>
</evidence>
<evidence type="ECO:0000313" key="2">
    <source>
        <dbReference type="Proteomes" id="UP000275232"/>
    </source>
</evidence>
<sequence>MNLEDRVIPESEVLHDSRHVVVLAEPGAGKTELLESFACGLGIPRQRASIFRSRSPAQWTGTLIVDGFDEVAKLDQSAFDGLIGKIADASPQRVIIASRSSEWDSTRYNRLMADFLGSEPLVVRLKPFDDTEQQQLFEQLHPSENFQPFKHAATEFGIHVLLGNPQMLSIIALAYFENDGAFSSRSQIFSDAFTAMCREHNPDIPARNRLSSTRIAALGGEVFAKLLLSGATGVKDAENGPDRDFPFLGDLIETTPTTTRQVIDTKLFKPSDEPGSHEPVHRIVAEFGAASYLAKRINFGTDQLTLPRALSIIAPSGALRDDLRGLLAWLTTEVGQDAQKTCIDINPYAVLSNGDPSRLSGASKIYLIEQLAKLSGTDPYFRRADRWRSFNTKGFFTADVVESVGRLLRATDGATDLRDLLLEIVANSGEEINLKRELSSILHSTEADFGTRLRAMNALAGAEESDLSEDIETLIKEGSHDALRLAAEIVLAGTTNISKELLLSMLRAFVPLYKGDDLALDQPAGSTYFVSLLIAQFSNSEVVFFLTELSRGLRCTCGKEHSYECHCRVGISKLIGKLLDRYFETSVGPHSPGQLWSWMKALNFRNAKSERDSQSVEALQNAHSLRRSIQLLSFEALNQEEELWEAFIKFRHGEMHSGLFLTGEDETWMLEYAARSERSAMFAAFYRTHNWYTESNGPSEHRVKQRLLSRSDPTLLRIAASKERRSRAARIEHKEKRYRFQSRHRKRREQIDRVNAENFAQNRSQIASGANWHWLRRFAHEYLWGSYDSDGVIKYAGSPEFIESSLRSSISFLLSSAPTLEEIGKARAEGTGYHLPEVAYAALLAEFRYQGSLDKMPRSLIAVAKTDINVHHSGLSDDERKAFHREIDRRLFPNERELVEYLKSYVEPQLSSQTISHTSASILSYDKAFAAIAEETALRWLREFPTMPISSADILVDIASRSKRYAELSAIISNRCEDLHRNWPYGPPDKTQKERQDFWFLRSFAFCDADHEWPILSQFADNIFAFSHRYDSLGGSRDGVWPTLTARKIFLLLDAFVGEWPAVPLPSSWGTGSPKGETAYRFLNSLIWRISDDEPANQIEYLEKLLADSRFKEWHDGCRHLLAEAKRKRLLLNFTAPSPEAVCELLDSSRVSTVEDLRALVIEELRTAERWFRHSETDPIAAFYVGGKHVDENTARNRIVERLEPRLRQLDVIVSIESAMARQNRCDFTAVASIEGRRTCLVVEVKGQWHGELFEAASTQLYERYSHHPDAAEQGIYLVLWFGPHVKIAGKTTSGIQTPDQLEDTIRDGLPSALLGSVDVVVLDLSR</sequence>
<name>A0A3N5D0D2_9SPHN</name>
<dbReference type="RefSeq" id="WP_123882098.1">
    <property type="nucleotide sequence ID" value="NZ_RPFZ01000001.1"/>
</dbReference>